<accession>A0A0U4XQA2</accession>
<dbReference type="Proteomes" id="UP000064137">
    <property type="component" value="Chromosome"/>
</dbReference>
<protein>
    <recommendedName>
        <fullName evidence="1">ABM domain-containing protein</fullName>
    </recommendedName>
</protein>
<dbReference type="Pfam" id="PF03992">
    <property type="entry name" value="ABM"/>
    <property type="match status" value="1"/>
</dbReference>
<reference evidence="2 3" key="1">
    <citation type="submission" date="2016-01" db="EMBL/GenBank/DDBJ databases">
        <title>Annotation of Pseudomonas oryzihabitans USDA-ARS-USMARC-56511.</title>
        <authorList>
            <person name="Harhay G.P."/>
            <person name="Harhay D.M."/>
            <person name="Smith T.P.L."/>
            <person name="Bono J.L."/>
            <person name="Heaton M.P."/>
            <person name="Clawson M.L."/>
            <person name="Chitko-Mckown C.G."/>
            <person name="Capik S.F."/>
            <person name="DeDonder K.D."/>
            <person name="Apley M.D."/>
            <person name="Lubbers B.V."/>
            <person name="White B.J."/>
            <person name="Larson R.L."/>
        </authorList>
    </citation>
    <scope>NUCLEOTIDE SEQUENCE [LARGE SCALE GENOMIC DNA]</scope>
    <source>
        <strain evidence="2 3">USDA-ARS-USMARC-56511</strain>
    </source>
</reference>
<dbReference type="Gene3D" id="3.30.70.100">
    <property type="match status" value="1"/>
</dbReference>
<sequence>MPTLPSDSVCSLAPVFAIQPDQVEAFKRLGEAMLQRTQSEPGCLYYGFCYDGATARCREGYRDAQALLAHLDNVGDLLEQAQAIATLERFEVFGAADQLEQLREPLAALNARFFVMAEGFRR</sequence>
<dbReference type="InterPro" id="IPR011008">
    <property type="entry name" value="Dimeric_a/b-barrel"/>
</dbReference>
<dbReference type="AlphaFoldDB" id="A0A0U4XQA2"/>
<proteinExistence type="predicted"/>
<dbReference type="RefSeq" id="WP_059313629.1">
    <property type="nucleotide sequence ID" value="NZ_CP013987.1"/>
</dbReference>
<organism evidence="2 3">
    <name type="scientific">Pseudomonas oryzihabitans</name>
    <dbReference type="NCBI Taxonomy" id="47885"/>
    <lineage>
        <taxon>Bacteria</taxon>
        <taxon>Pseudomonadati</taxon>
        <taxon>Pseudomonadota</taxon>
        <taxon>Gammaproteobacteria</taxon>
        <taxon>Pseudomonadales</taxon>
        <taxon>Pseudomonadaceae</taxon>
        <taxon>Pseudomonas</taxon>
    </lineage>
</organism>
<evidence type="ECO:0000313" key="3">
    <source>
        <dbReference type="Proteomes" id="UP000064137"/>
    </source>
</evidence>
<dbReference type="KEGG" id="por:APT59_03815"/>
<feature type="domain" description="ABM" evidence="1">
    <location>
        <begin position="16"/>
        <end position="73"/>
    </location>
</feature>
<dbReference type="EMBL" id="CP013987">
    <property type="protein sequence ID" value="ALZ83369.1"/>
    <property type="molecule type" value="Genomic_DNA"/>
</dbReference>
<dbReference type="SUPFAM" id="SSF54909">
    <property type="entry name" value="Dimeric alpha+beta barrel"/>
    <property type="match status" value="1"/>
</dbReference>
<evidence type="ECO:0000259" key="1">
    <source>
        <dbReference type="Pfam" id="PF03992"/>
    </source>
</evidence>
<dbReference type="InterPro" id="IPR007138">
    <property type="entry name" value="ABM_dom"/>
</dbReference>
<dbReference type="OrthoDB" id="540574at2"/>
<evidence type="ECO:0000313" key="2">
    <source>
        <dbReference type="EMBL" id="ALZ83369.1"/>
    </source>
</evidence>
<name>A0A0U4XQA2_9PSED</name>
<gene>
    <name evidence="2" type="ORF">APT59_03815</name>
</gene>